<feature type="compositionally biased region" description="Acidic residues" evidence="5">
    <location>
        <begin position="1120"/>
        <end position="1136"/>
    </location>
</feature>
<feature type="region of interest" description="Disordered" evidence="5">
    <location>
        <begin position="825"/>
        <end position="863"/>
    </location>
</feature>
<feature type="compositionally biased region" description="Basic residues" evidence="5">
    <location>
        <begin position="1051"/>
        <end position="1062"/>
    </location>
</feature>
<dbReference type="CDD" id="cd18008">
    <property type="entry name" value="DEXDc_SHPRH-like"/>
    <property type="match status" value="1"/>
</dbReference>
<dbReference type="Pfam" id="PF00176">
    <property type="entry name" value="SNF2-rel_dom"/>
    <property type="match status" value="2"/>
</dbReference>
<feature type="compositionally biased region" description="Low complexity" evidence="5">
    <location>
        <begin position="1024"/>
        <end position="1033"/>
    </location>
</feature>
<feature type="compositionally biased region" description="Polar residues" evidence="5">
    <location>
        <begin position="940"/>
        <end position="956"/>
    </location>
</feature>
<feature type="compositionally biased region" description="Polar residues" evidence="5">
    <location>
        <begin position="263"/>
        <end position="277"/>
    </location>
</feature>
<dbReference type="InterPro" id="IPR038718">
    <property type="entry name" value="SNF2-like_sf"/>
</dbReference>
<feature type="compositionally biased region" description="Basic and acidic residues" evidence="5">
    <location>
        <begin position="898"/>
        <end position="911"/>
    </location>
</feature>
<feature type="region of interest" description="Disordered" evidence="5">
    <location>
        <begin position="991"/>
        <end position="1182"/>
    </location>
</feature>
<feature type="region of interest" description="Disordered" evidence="5">
    <location>
        <begin position="938"/>
        <end position="974"/>
    </location>
</feature>
<evidence type="ECO:0000259" key="6">
    <source>
        <dbReference type="PROSITE" id="PS51192"/>
    </source>
</evidence>
<name>A0A5J4X4G0_9EUKA</name>
<dbReference type="PANTHER" id="PTHR45626">
    <property type="entry name" value="TRANSCRIPTION TERMINATION FACTOR 2-RELATED"/>
    <property type="match status" value="1"/>
</dbReference>
<gene>
    <name evidence="7" type="ORF">EZS28_002354</name>
</gene>
<evidence type="ECO:0000256" key="1">
    <source>
        <dbReference type="ARBA" id="ARBA00022741"/>
    </source>
</evidence>
<protein>
    <recommendedName>
        <fullName evidence="6">Helicase ATP-binding domain-containing protein</fullName>
    </recommendedName>
</protein>
<feature type="domain" description="Helicase ATP-binding" evidence="6">
    <location>
        <begin position="51"/>
        <end position="389"/>
    </location>
</feature>
<dbReference type="Gene3D" id="3.40.50.10810">
    <property type="entry name" value="Tandem AAA-ATPase domain"/>
    <property type="match status" value="2"/>
</dbReference>
<dbReference type="EMBL" id="SNRW01000283">
    <property type="protein sequence ID" value="KAA6402124.1"/>
    <property type="molecule type" value="Genomic_DNA"/>
</dbReference>
<feature type="compositionally biased region" description="Low complexity" evidence="5">
    <location>
        <begin position="1172"/>
        <end position="1181"/>
    </location>
</feature>
<dbReference type="InterPro" id="IPR000330">
    <property type="entry name" value="SNF2_N"/>
</dbReference>
<feature type="coiled-coil region" evidence="4">
    <location>
        <begin position="423"/>
        <end position="483"/>
    </location>
</feature>
<keyword evidence="1" id="KW-0547">Nucleotide-binding</keyword>
<feature type="region of interest" description="Disordered" evidence="5">
    <location>
        <begin position="716"/>
        <end position="751"/>
    </location>
</feature>
<dbReference type="GO" id="GO:0008094">
    <property type="term" value="F:ATP-dependent activity, acting on DNA"/>
    <property type="evidence" value="ECO:0007669"/>
    <property type="project" value="TreeGrafter"/>
</dbReference>
<proteinExistence type="predicted"/>
<sequence>MDTDQNPWKDGRIVYHSFAEAYNDTIINFVLDLKEHQKVALGWMIKREIDPPGSFPMRGGILADAMGLGKTIVVLALLAIDKFQRQNLRMKMTYLNTLHVDHGSDSEIINQIRQETTERGKKEVKIEKVLECKYHRVQGTLIISPKGVMSHWLSECHRVMKKPTQFKVFVHYNGIPINQQRADFGSRFVDWQNKKSIAELLEECDVCLTTYTVIRNEVAQLIEWLENKTKQKILVKKQKIGNKQGQDDNNKEDEDEDFDLKGETNNAQTQGTQVPSSKSLNFEGFHFNLSLGVTSNDYEMLMREIARVLPPAHMRELLQEGLQGMRWPLLSVAWRRIVMDEAHTIKNDATFQFRTMTVLQSQRRWCLTGTPIQNELKDLLSLVKFTGLWHDSTQETLCGSVLRRTKEEIALIEQDIGQDLFDKEQQKEKQKKKESELDDEDDDMEKLFQDENIKDDNIKEQDLNKALNEIEKQQEQIQLTSKLLTKPPINISPHISPLLSNNQSSLQTQIQLSSNLAPNTVTDGKGTFLPAKLTREISVRLSKAEKEFYSLLEQDSIREFEYLQRRTELENAAASAFDRGQVGIGALNTISGAFQGTNAGMNQFGGQMSGSMNGGNSGGYHMVLSLNALELLVRLQQVCIHPALVVKSLMRKGHMGLLEYNTSSQHSNQQSNVRSGRGGEKVNNGRITSSMLKKFAQIMRQLSGSGNNTSYLANEAKQEQKTNENNTNQSSQLTSTQTINSQPTNNPQSDFKSKLQEITPRHIPIELIQPPLPYYALYEKIRVLNMPKHIIQLLGERMKLEMDEWGEIELKKIKERRDKKYEIINDKENEDNQSLKEQEQQNEQQQQQDKKKQQRKKKQNDEINDDETYAFDILFWPDNFNYYQVKKEFDVKEISNEEKEKIEKDRKEKEQQQFNSQMEKDVIKKEDEEEELKMIKDIEPSNQIQIPEQIGNTSKSLFDMTENENENEKSNEQTQYKTILKNKQDIIETDELNEKDQNISNKEINDDLNNESTEIDNENEDVNANDNASINKNINKKKKKKIQNNKGSNKGNRKRGRKRGKRKTVDLDQEEFEDDFDVSLSDDIDEIDDIEQDWDYEKGKELEDEVDEEEEEIKINADEKVEEEQDIVDDEEDVQVTDENTIEKSDDKETKEKKQQIEKDAISNIEEEQKEQIQPENNNNEKLMDKEIQEKTIQSEQMNSNIRTLSKREEEVQYKILLNRLMDLKKNRN</sequence>
<evidence type="ECO:0000256" key="3">
    <source>
        <dbReference type="ARBA" id="ARBA00022840"/>
    </source>
</evidence>
<dbReference type="InterPro" id="IPR014001">
    <property type="entry name" value="Helicase_ATP-bd"/>
</dbReference>
<organism evidence="7 8">
    <name type="scientific">Streblomastix strix</name>
    <dbReference type="NCBI Taxonomy" id="222440"/>
    <lineage>
        <taxon>Eukaryota</taxon>
        <taxon>Metamonada</taxon>
        <taxon>Preaxostyla</taxon>
        <taxon>Oxymonadida</taxon>
        <taxon>Streblomastigidae</taxon>
        <taxon>Streblomastix</taxon>
    </lineage>
</organism>
<dbReference type="AlphaFoldDB" id="A0A5J4X4G0"/>
<evidence type="ECO:0000256" key="5">
    <source>
        <dbReference type="SAM" id="MobiDB-lite"/>
    </source>
</evidence>
<feature type="compositionally biased region" description="Low complexity" evidence="5">
    <location>
        <begin position="723"/>
        <end position="742"/>
    </location>
</feature>
<feature type="compositionally biased region" description="Low complexity" evidence="5">
    <location>
        <begin position="661"/>
        <end position="672"/>
    </location>
</feature>
<feature type="compositionally biased region" description="Acidic residues" evidence="5">
    <location>
        <begin position="1067"/>
        <end position="1094"/>
    </location>
</feature>
<evidence type="ECO:0000313" key="8">
    <source>
        <dbReference type="Proteomes" id="UP000324800"/>
    </source>
</evidence>
<keyword evidence="2" id="KW-0378">Hydrolase</keyword>
<dbReference type="InterPro" id="IPR027417">
    <property type="entry name" value="P-loop_NTPase"/>
</dbReference>
<feature type="compositionally biased region" description="Basic residues" evidence="5">
    <location>
        <begin position="1034"/>
        <end position="1043"/>
    </location>
</feature>
<dbReference type="SMART" id="SM00487">
    <property type="entry name" value="DEXDc"/>
    <property type="match status" value="1"/>
</dbReference>
<comment type="caution">
    <text evidence="7">The sequence shown here is derived from an EMBL/GenBank/DDBJ whole genome shotgun (WGS) entry which is preliminary data.</text>
</comment>
<feature type="compositionally biased region" description="Acidic residues" evidence="5">
    <location>
        <begin position="1006"/>
        <end position="1023"/>
    </location>
</feature>
<dbReference type="GO" id="GO:0005524">
    <property type="term" value="F:ATP binding"/>
    <property type="evidence" value="ECO:0007669"/>
    <property type="project" value="UniProtKB-KW"/>
</dbReference>
<accession>A0A5J4X4G0</accession>
<dbReference type="GO" id="GO:0005634">
    <property type="term" value="C:nucleus"/>
    <property type="evidence" value="ECO:0007669"/>
    <property type="project" value="TreeGrafter"/>
</dbReference>
<dbReference type="InterPro" id="IPR050628">
    <property type="entry name" value="SNF2_RAD54_helicase_TF"/>
</dbReference>
<evidence type="ECO:0000313" key="7">
    <source>
        <dbReference type="EMBL" id="KAA6402124.1"/>
    </source>
</evidence>
<dbReference type="GO" id="GO:0016787">
    <property type="term" value="F:hydrolase activity"/>
    <property type="evidence" value="ECO:0007669"/>
    <property type="project" value="UniProtKB-KW"/>
</dbReference>
<keyword evidence="3" id="KW-0067">ATP-binding</keyword>
<feature type="region of interest" description="Disordered" evidence="5">
    <location>
        <begin position="240"/>
        <end position="277"/>
    </location>
</feature>
<feature type="region of interest" description="Disordered" evidence="5">
    <location>
        <begin position="660"/>
        <end position="684"/>
    </location>
</feature>
<keyword evidence="4" id="KW-0175">Coiled coil</keyword>
<evidence type="ECO:0000256" key="2">
    <source>
        <dbReference type="ARBA" id="ARBA00022801"/>
    </source>
</evidence>
<dbReference type="PROSITE" id="PS51192">
    <property type="entry name" value="HELICASE_ATP_BIND_1"/>
    <property type="match status" value="1"/>
</dbReference>
<dbReference type="Proteomes" id="UP000324800">
    <property type="component" value="Unassembled WGS sequence"/>
</dbReference>
<dbReference type="SUPFAM" id="SSF52540">
    <property type="entry name" value="P-loop containing nucleoside triphosphate hydrolases"/>
    <property type="match status" value="1"/>
</dbReference>
<feature type="compositionally biased region" description="Basic and acidic residues" evidence="5">
    <location>
        <begin position="1141"/>
        <end position="1161"/>
    </location>
</feature>
<feature type="compositionally biased region" description="Acidic residues" evidence="5">
    <location>
        <begin position="1102"/>
        <end position="1112"/>
    </location>
</feature>
<evidence type="ECO:0000256" key="4">
    <source>
        <dbReference type="SAM" id="Coils"/>
    </source>
</evidence>
<reference evidence="7 8" key="1">
    <citation type="submission" date="2019-03" db="EMBL/GenBank/DDBJ databases">
        <title>Single cell metagenomics reveals metabolic interactions within the superorganism composed of flagellate Streblomastix strix and complex community of Bacteroidetes bacteria on its surface.</title>
        <authorList>
            <person name="Treitli S.C."/>
            <person name="Kolisko M."/>
            <person name="Husnik F."/>
            <person name="Keeling P."/>
            <person name="Hampl V."/>
        </authorList>
    </citation>
    <scope>NUCLEOTIDE SEQUENCE [LARGE SCALE GENOMIC DNA]</scope>
    <source>
        <strain evidence="7">ST1C</strain>
    </source>
</reference>
<feature type="region of interest" description="Disordered" evidence="5">
    <location>
        <begin position="898"/>
        <end position="925"/>
    </location>
</feature>
<dbReference type="GO" id="GO:0006281">
    <property type="term" value="P:DNA repair"/>
    <property type="evidence" value="ECO:0007669"/>
    <property type="project" value="TreeGrafter"/>
</dbReference>
<dbReference type="OrthoDB" id="448448at2759"/>